<proteinExistence type="predicted"/>
<feature type="region of interest" description="Disordered" evidence="1">
    <location>
        <begin position="213"/>
        <end position="245"/>
    </location>
</feature>
<dbReference type="Proteomes" id="UP000821866">
    <property type="component" value="Chromosome 1"/>
</dbReference>
<evidence type="ECO:0000256" key="1">
    <source>
        <dbReference type="SAM" id="MobiDB-lite"/>
    </source>
</evidence>
<evidence type="ECO:0000313" key="2">
    <source>
        <dbReference type="EMBL" id="KAH8039629.1"/>
    </source>
</evidence>
<dbReference type="VEuPathDB" id="VectorBase:LOC119182226"/>
<accession>A0A9J6EZH7</accession>
<keyword evidence="3" id="KW-1185">Reference proteome</keyword>
<dbReference type="GO" id="GO:0008237">
    <property type="term" value="F:metallopeptidase activity"/>
    <property type="evidence" value="ECO:0007669"/>
    <property type="project" value="InterPro"/>
</dbReference>
<dbReference type="SUPFAM" id="SSF55486">
    <property type="entry name" value="Metalloproteases ('zincins'), catalytic domain"/>
    <property type="match status" value="1"/>
</dbReference>
<dbReference type="AlphaFoldDB" id="A0A9J6EZH7"/>
<feature type="compositionally biased region" description="Basic and acidic residues" evidence="1">
    <location>
        <begin position="214"/>
        <end position="231"/>
    </location>
</feature>
<organism evidence="2 3">
    <name type="scientific">Rhipicephalus microplus</name>
    <name type="common">Cattle tick</name>
    <name type="synonym">Boophilus microplus</name>
    <dbReference type="NCBI Taxonomy" id="6941"/>
    <lineage>
        <taxon>Eukaryota</taxon>
        <taxon>Metazoa</taxon>
        <taxon>Ecdysozoa</taxon>
        <taxon>Arthropoda</taxon>
        <taxon>Chelicerata</taxon>
        <taxon>Arachnida</taxon>
        <taxon>Acari</taxon>
        <taxon>Parasitiformes</taxon>
        <taxon>Ixodida</taxon>
        <taxon>Ixodoidea</taxon>
        <taxon>Ixodidae</taxon>
        <taxon>Rhipicephalinae</taxon>
        <taxon>Rhipicephalus</taxon>
        <taxon>Boophilus</taxon>
    </lineage>
</organism>
<dbReference type="Gene3D" id="3.40.390.10">
    <property type="entry name" value="Collagenase (Catalytic Domain)"/>
    <property type="match status" value="1"/>
</dbReference>
<name>A0A9J6EZH7_RHIMP</name>
<protein>
    <submittedName>
        <fullName evidence="2">Uncharacterized protein</fullName>
    </submittedName>
</protein>
<dbReference type="InterPro" id="IPR024079">
    <property type="entry name" value="MetalloPept_cat_dom_sf"/>
</dbReference>
<evidence type="ECO:0000313" key="3">
    <source>
        <dbReference type="Proteomes" id="UP000821866"/>
    </source>
</evidence>
<sequence length="264" mass="29476">MLNETVDSENLGDLVGTRLAYEAFTSLAEEYKRLSLSGQEELLNETVDSENLGDLVGTRLAYEAFTSLPEEYKRVTLAGFNMSSERLFFINLCNQWSRRSSLRTRVQSGWATQVDGGVFIGATVYTARDATTMVFAWVENATISKPTFLLIWADVVSVASFEAAVAHLGDWSESLGTRRAEMSSLAHIRRLLCVTKHTADEVTKGTKKLAAAKDTGRADCERRTKTREASLTHRPTAGDAPQGFFDRHWVDLQSPTSNQKRRWP</sequence>
<comment type="caution">
    <text evidence="2">The sequence shown here is derived from an EMBL/GenBank/DDBJ whole genome shotgun (WGS) entry which is preliminary data.</text>
</comment>
<reference evidence="2" key="1">
    <citation type="journal article" date="2020" name="Cell">
        <title>Large-Scale Comparative Analyses of Tick Genomes Elucidate Their Genetic Diversity and Vector Capacities.</title>
        <authorList>
            <consortium name="Tick Genome and Microbiome Consortium (TIGMIC)"/>
            <person name="Jia N."/>
            <person name="Wang J."/>
            <person name="Shi W."/>
            <person name="Du L."/>
            <person name="Sun Y."/>
            <person name="Zhan W."/>
            <person name="Jiang J.F."/>
            <person name="Wang Q."/>
            <person name="Zhang B."/>
            <person name="Ji P."/>
            <person name="Bell-Sakyi L."/>
            <person name="Cui X.M."/>
            <person name="Yuan T.T."/>
            <person name="Jiang B.G."/>
            <person name="Yang W.F."/>
            <person name="Lam T.T."/>
            <person name="Chang Q.C."/>
            <person name="Ding S.J."/>
            <person name="Wang X.J."/>
            <person name="Zhu J.G."/>
            <person name="Ruan X.D."/>
            <person name="Zhao L."/>
            <person name="Wei J.T."/>
            <person name="Ye R.Z."/>
            <person name="Que T.C."/>
            <person name="Du C.H."/>
            <person name="Zhou Y.H."/>
            <person name="Cheng J.X."/>
            <person name="Dai P.F."/>
            <person name="Guo W.B."/>
            <person name="Han X.H."/>
            <person name="Huang E.J."/>
            <person name="Li L.F."/>
            <person name="Wei W."/>
            <person name="Gao Y.C."/>
            <person name="Liu J.Z."/>
            <person name="Shao H.Z."/>
            <person name="Wang X."/>
            <person name="Wang C.C."/>
            <person name="Yang T.C."/>
            <person name="Huo Q.B."/>
            <person name="Li W."/>
            <person name="Chen H.Y."/>
            <person name="Chen S.E."/>
            <person name="Zhou L.G."/>
            <person name="Ni X.B."/>
            <person name="Tian J.H."/>
            <person name="Sheng Y."/>
            <person name="Liu T."/>
            <person name="Pan Y.S."/>
            <person name="Xia L.Y."/>
            <person name="Li J."/>
            <person name="Zhao F."/>
            <person name="Cao W.C."/>
        </authorList>
    </citation>
    <scope>NUCLEOTIDE SEQUENCE</scope>
    <source>
        <strain evidence="2">Rmic-2018</strain>
    </source>
</reference>
<reference evidence="2" key="2">
    <citation type="submission" date="2021-09" db="EMBL/GenBank/DDBJ databases">
        <authorList>
            <person name="Jia N."/>
            <person name="Wang J."/>
            <person name="Shi W."/>
            <person name="Du L."/>
            <person name="Sun Y."/>
            <person name="Zhan W."/>
            <person name="Jiang J."/>
            <person name="Wang Q."/>
            <person name="Zhang B."/>
            <person name="Ji P."/>
            <person name="Sakyi L.B."/>
            <person name="Cui X."/>
            <person name="Yuan T."/>
            <person name="Jiang B."/>
            <person name="Yang W."/>
            <person name="Lam T.T.-Y."/>
            <person name="Chang Q."/>
            <person name="Ding S."/>
            <person name="Wang X."/>
            <person name="Zhu J."/>
            <person name="Ruan X."/>
            <person name="Zhao L."/>
            <person name="Wei J."/>
            <person name="Que T."/>
            <person name="Du C."/>
            <person name="Cheng J."/>
            <person name="Dai P."/>
            <person name="Han X."/>
            <person name="Huang E."/>
            <person name="Gao Y."/>
            <person name="Liu J."/>
            <person name="Shao H."/>
            <person name="Ye R."/>
            <person name="Li L."/>
            <person name="Wei W."/>
            <person name="Wang X."/>
            <person name="Wang C."/>
            <person name="Huo Q."/>
            <person name="Li W."/>
            <person name="Guo W."/>
            <person name="Chen H."/>
            <person name="Chen S."/>
            <person name="Zhou L."/>
            <person name="Zhou L."/>
            <person name="Ni X."/>
            <person name="Tian J."/>
            <person name="Zhou Y."/>
            <person name="Sheng Y."/>
            <person name="Liu T."/>
            <person name="Pan Y."/>
            <person name="Xia L."/>
            <person name="Li J."/>
            <person name="Zhao F."/>
            <person name="Cao W."/>
        </authorList>
    </citation>
    <scope>NUCLEOTIDE SEQUENCE</scope>
    <source>
        <strain evidence="2">Rmic-2018</strain>
        <tissue evidence="2">Larvae</tissue>
    </source>
</reference>
<dbReference type="EMBL" id="JABSTU010000001">
    <property type="protein sequence ID" value="KAH8039629.1"/>
    <property type="molecule type" value="Genomic_DNA"/>
</dbReference>
<gene>
    <name evidence="2" type="ORF">HPB51_007975</name>
</gene>